<dbReference type="SUPFAM" id="SSF101148">
    <property type="entry name" value="Plant invertase/pectin methylesterase inhibitor"/>
    <property type="match status" value="1"/>
</dbReference>
<evidence type="ECO:0008006" key="5">
    <source>
        <dbReference type="Google" id="ProtNLM"/>
    </source>
</evidence>
<gene>
    <name evidence="2" type="ORF">K7X08_013667</name>
    <name evidence="3" type="ORF">K7X08_013668</name>
</gene>
<proteinExistence type="predicted"/>
<evidence type="ECO:0000313" key="2">
    <source>
        <dbReference type="EMBL" id="KAJ8539415.1"/>
    </source>
</evidence>
<keyword evidence="1" id="KW-0732">Signal</keyword>
<evidence type="ECO:0000313" key="4">
    <source>
        <dbReference type="Proteomes" id="UP001152561"/>
    </source>
</evidence>
<dbReference type="Proteomes" id="UP001152561">
    <property type="component" value="Unassembled WGS sequence"/>
</dbReference>
<feature type="chain" id="PRO_5042782850" description="Pectinesterase inhibitor domain-containing protein" evidence="1">
    <location>
        <begin position="29"/>
        <end position="180"/>
    </location>
</feature>
<dbReference type="OrthoDB" id="1253263at2759"/>
<dbReference type="PANTHER" id="PTHR31890:SF18">
    <property type="entry name" value="P18 PROTEIN"/>
    <property type="match status" value="1"/>
</dbReference>
<organism evidence="3 4">
    <name type="scientific">Anisodus acutangulus</name>
    <dbReference type="NCBI Taxonomy" id="402998"/>
    <lineage>
        <taxon>Eukaryota</taxon>
        <taxon>Viridiplantae</taxon>
        <taxon>Streptophyta</taxon>
        <taxon>Embryophyta</taxon>
        <taxon>Tracheophyta</taxon>
        <taxon>Spermatophyta</taxon>
        <taxon>Magnoliopsida</taxon>
        <taxon>eudicotyledons</taxon>
        <taxon>Gunneridae</taxon>
        <taxon>Pentapetalae</taxon>
        <taxon>asterids</taxon>
        <taxon>lamiids</taxon>
        <taxon>Solanales</taxon>
        <taxon>Solanaceae</taxon>
        <taxon>Solanoideae</taxon>
        <taxon>Hyoscyameae</taxon>
        <taxon>Anisodus</taxon>
    </lineage>
</organism>
<comment type="caution">
    <text evidence="3">The sequence shown here is derived from an EMBL/GenBank/DDBJ whole genome shotgun (WGS) entry which is preliminary data.</text>
</comment>
<protein>
    <recommendedName>
        <fullName evidence="5">Pectinesterase inhibitor domain-containing protein</fullName>
    </recommendedName>
</protein>
<feature type="signal peptide" evidence="1">
    <location>
        <begin position="1"/>
        <end position="28"/>
    </location>
</feature>
<dbReference type="AlphaFoldDB" id="A0A9Q1LPA7"/>
<accession>A0A9Q1LPA7</accession>
<dbReference type="EMBL" id="JAJAGQ010000016">
    <property type="protein sequence ID" value="KAJ8539416.1"/>
    <property type="molecule type" value="Genomic_DNA"/>
</dbReference>
<evidence type="ECO:0000256" key="1">
    <source>
        <dbReference type="SAM" id="SignalP"/>
    </source>
</evidence>
<dbReference type="EMBL" id="JAJAGQ010000016">
    <property type="protein sequence ID" value="KAJ8539415.1"/>
    <property type="molecule type" value="Genomic_DNA"/>
</dbReference>
<reference evidence="3" key="1">
    <citation type="submission" date="2021-09" db="EMBL/GenBank/DDBJ databases">
        <title>Genomic insights and catalytic innovation underlie evolution of tropane alkaloids biosynthesis.</title>
        <authorList>
            <person name="Wang Y.-J."/>
            <person name="Tian T."/>
            <person name="Huang J.-P."/>
            <person name="Huang S.-X."/>
        </authorList>
    </citation>
    <scope>NUCLEOTIDE SEQUENCE</scope>
    <source>
        <strain evidence="3">KIB-2019</strain>
        <tissue evidence="3">Leaf</tissue>
    </source>
</reference>
<dbReference type="InterPro" id="IPR035513">
    <property type="entry name" value="Invertase/methylesterase_inhib"/>
</dbReference>
<dbReference type="PANTHER" id="PTHR31890">
    <property type="entry name" value="PLANT INVERTASE/PECTIN METHYLESTERASE INHIBITOR SUPERFAMILY PROTEIN"/>
    <property type="match status" value="1"/>
</dbReference>
<evidence type="ECO:0000313" key="3">
    <source>
        <dbReference type="EMBL" id="KAJ8539416.1"/>
    </source>
</evidence>
<sequence length="180" mass="19898">MASLQKLTISVTLISLVLCFFSSRSVNAVEDFIAQACSSKECNDILRSDKQITAAATKELDLGLAIMKLIIAQTKTTHDYILKKTAENPAYADCEKLWLDMGPGFMRILDTTTKNKGYKEDTDDYDFHDIGEAVGRCNSMLEEKKIVDPEIKKGGNIVSTLMATANNALTHQKLNRGSQN</sequence>
<name>A0A9Q1LPA7_9SOLA</name>
<reference evidence="4" key="2">
    <citation type="journal article" date="2023" name="Proc. Natl. Acad. Sci. U.S.A.">
        <title>Genomic and structural basis for evolution of tropane alkaloid biosynthesis.</title>
        <authorList>
            <person name="Wanga Y.-J."/>
            <person name="Taina T."/>
            <person name="Yua J.-Y."/>
            <person name="Lia J."/>
            <person name="Xua B."/>
            <person name="Chenc J."/>
            <person name="D'Auriad J.C."/>
            <person name="Huanga J.-P."/>
            <person name="Huanga S.-X."/>
        </authorList>
    </citation>
    <scope>NUCLEOTIDE SEQUENCE [LARGE SCALE GENOMIC DNA]</scope>
    <source>
        <strain evidence="4">cv. KIB-2019</strain>
    </source>
</reference>
<keyword evidence="4" id="KW-1185">Reference proteome</keyword>